<dbReference type="Gene3D" id="1.20.144.10">
    <property type="entry name" value="Phosphatidic acid phosphatase type 2/haloperoxidase"/>
    <property type="match status" value="1"/>
</dbReference>
<dbReference type="InterPro" id="IPR026841">
    <property type="entry name" value="Aur1/Ipt1"/>
</dbReference>
<feature type="transmembrane region" description="Helical" evidence="6">
    <location>
        <begin position="73"/>
        <end position="96"/>
    </location>
</feature>
<evidence type="ECO:0000256" key="5">
    <source>
        <dbReference type="SAM" id="MobiDB-lite"/>
    </source>
</evidence>
<feature type="transmembrane region" description="Helical" evidence="6">
    <location>
        <begin position="12"/>
        <end position="28"/>
    </location>
</feature>
<feature type="compositionally biased region" description="Low complexity" evidence="5">
    <location>
        <begin position="252"/>
        <end position="267"/>
    </location>
</feature>
<evidence type="ECO:0000256" key="4">
    <source>
        <dbReference type="ARBA" id="ARBA00023136"/>
    </source>
</evidence>
<evidence type="ECO:0000313" key="9">
    <source>
        <dbReference type="Proteomes" id="UP001201873"/>
    </source>
</evidence>
<dbReference type="EMBL" id="JALKFT010000010">
    <property type="protein sequence ID" value="MCK9876479.1"/>
    <property type="molecule type" value="Genomic_DNA"/>
</dbReference>
<evidence type="ECO:0000313" key="8">
    <source>
        <dbReference type="EMBL" id="MCK9876479.1"/>
    </source>
</evidence>
<gene>
    <name evidence="8" type="ORF">MXD59_11960</name>
</gene>
<feature type="domain" description="Inositolphosphotransferase Aur1/Ipt1" evidence="7">
    <location>
        <begin position="47"/>
        <end position="235"/>
    </location>
</feature>
<comment type="caution">
    <text evidence="8">The sequence shown here is derived from an EMBL/GenBank/DDBJ whole genome shotgun (WGS) entry which is preliminary data.</text>
</comment>
<protein>
    <submittedName>
        <fullName evidence="8">Phosphatase PAP2 family protein</fullName>
    </submittedName>
</protein>
<sequence length="328" mass="35091">MRRLRNQTTGLPVWWVEVLMLAVLYYSYTGTRSFADASAADAIRLGHDLLRLETWLHIDIELSLNRWVQSVPVVAVLCCYYYGTLHFVVTPSLLIWTHRRNVGNYSQIRWTLVVTTLISLLGFFLFPTAPPRLLPGEPFTDTMAHFEAWGWWTGTASAAPQGLEGITNQFAALPSLHCAWALWCGFLLFRYGRRRITRVLGLLYPAATVFVVMSTANHYLLDAVAGWAVLGFSAGLVALVLARRRATRTAASSESSAASSADSVTSAKGSDGTTQVDGAVLSDGAATSNGAATSGGTATSGSAAVSGEGSDAGSEASIAKQPDGAPVR</sequence>
<name>A0ABT0JY59_9ACTN</name>
<proteinExistence type="predicted"/>
<evidence type="ECO:0000259" key="7">
    <source>
        <dbReference type="Pfam" id="PF14378"/>
    </source>
</evidence>
<feature type="transmembrane region" description="Helical" evidence="6">
    <location>
        <begin position="225"/>
        <end position="242"/>
    </location>
</feature>
<dbReference type="PANTHER" id="PTHR31310">
    <property type="match status" value="1"/>
</dbReference>
<dbReference type="Pfam" id="PF14378">
    <property type="entry name" value="PAP2_3"/>
    <property type="match status" value="1"/>
</dbReference>
<keyword evidence="3 6" id="KW-1133">Transmembrane helix</keyword>
<dbReference type="Proteomes" id="UP001201873">
    <property type="component" value="Unassembled WGS sequence"/>
</dbReference>
<dbReference type="InterPro" id="IPR052185">
    <property type="entry name" value="IPC_Synthase-Related"/>
</dbReference>
<keyword evidence="2 6" id="KW-0812">Transmembrane</keyword>
<feature type="transmembrane region" description="Helical" evidence="6">
    <location>
        <begin position="170"/>
        <end position="189"/>
    </location>
</feature>
<evidence type="ECO:0000256" key="1">
    <source>
        <dbReference type="ARBA" id="ARBA00004141"/>
    </source>
</evidence>
<feature type="compositionally biased region" description="Low complexity" evidence="5">
    <location>
        <begin position="282"/>
        <end position="317"/>
    </location>
</feature>
<accession>A0ABT0JY59</accession>
<comment type="subcellular location">
    <subcellularLocation>
        <location evidence="1">Membrane</location>
        <topology evidence="1">Multi-pass membrane protein</topology>
    </subcellularLocation>
</comment>
<evidence type="ECO:0000256" key="2">
    <source>
        <dbReference type="ARBA" id="ARBA00022692"/>
    </source>
</evidence>
<dbReference type="RefSeq" id="WP_248824739.1">
    <property type="nucleotide sequence ID" value="NZ_JALKFT010000010.1"/>
</dbReference>
<evidence type="ECO:0000256" key="6">
    <source>
        <dbReference type="SAM" id="Phobius"/>
    </source>
</evidence>
<reference evidence="8 9" key="1">
    <citation type="submission" date="2022-04" db="EMBL/GenBank/DDBJ databases">
        <title>Genome diversity in the genus Frankia.</title>
        <authorList>
            <person name="Carlos-Shanley C."/>
            <person name="Hahn D."/>
        </authorList>
    </citation>
    <scope>NUCLEOTIDE SEQUENCE [LARGE SCALE GENOMIC DNA]</scope>
    <source>
        <strain evidence="8 9">Ag45/Mut15</strain>
    </source>
</reference>
<dbReference type="PANTHER" id="PTHR31310:SF7">
    <property type="entry name" value="PA-PHOSPHATASE RELATED-FAMILY PROTEIN DDB_G0268928"/>
    <property type="match status" value="1"/>
</dbReference>
<feature type="transmembrane region" description="Helical" evidence="6">
    <location>
        <begin position="201"/>
        <end position="219"/>
    </location>
</feature>
<keyword evidence="4 6" id="KW-0472">Membrane</keyword>
<evidence type="ECO:0000256" key="3">
    <source>
        <dbReference type="ARBA" id="ARBA00022989"/>
    </source>
</evidence>
<dbReference type="CDD" id="cd03386">
    <property type="entry name" value="PAP2_Aur1_like"/>
    <property type="match status" value="1"/>
</dbReference>
<feature type="region of interest" description="Disordered" evidence="5">
    <location>
        <begin position="252"/>
        <end position="328"/>
    </location>
</feature>
<feature type="transmembrane region" description="Helical" evidence="6">
    <location>
        <begin position="108"/>
        <end position="126"/>
    </location>
</feature>
<keyword evidence="9" id="KW-1185">Reference proteome</keyword>
<organism evidence="8 9">
    <name type="scientific">Frankia umida</name>
    <dbReference type="NCBI Taxonomy" id="573489"/>
    <lineage>
        <taxon>Bacteria</taxon>
        <taxon>Bacillati</taxon>
        <taxon>Actinomycetota</taxon>
        <taxon>Actinomycetes</taxon>
        <taxon>Frankiales</taxon>
        <taxon>Frankiaceae</taxon>
        <taxon>Frankia</taxon>
    </lineage>
</organism>